<reference evidence="12" key="1">
    <citation type="submission" date="2020-01" db="EMBL/GenBank/DDBJ databases">
        <authorList>
            <consortium name="DOE Joint Genome Institute"/>
            <person name="Haridas S."/>
            <person name="Albert R."/>
            <person name="Binder M."/>
            <person name="Bloem J."/>
            <person name="Labutti K."/>
            <person name="Salamov A."/>
            <person name="Andreopoulos B."/>
            <person name="Baker S.E."/>
            <person name="Barry K."/>
            <person name="Bills G."/>
            <person name="Bluhm B.H."/>
            <person name="Cannon C."/>
            <person name="Castanera R."/>
            <person name="Culley D.E."/>
            <person name="Daum C."/>
            <person name="Ezra D."/>
            <person name="Gonzalez J.B."/>
            <person name="Henrissat B."/>
            <person name="Kuo A."/>
            <person name="Liang C."/>
            <person name="Lipzen A."/>
            <person name="Lutzoni F."/>
            <person name="Magnuson J."/>
            <person name="Mondo S."/>
            <person name="Nolan M."/>
            <person name="Ohm R."/>
            <person name="Pangilinan J."/>
            <person name="Park H.-J."/>
            <person name="Ramirez L."/>
            <person name="Alfaro M."/>
            <person name="Sun H."/>
            <person name="Tritt A."/>
            <person name="Yoshinaga Y."/>
            <person name="Zwiers L.-H."/>
            <person name="Turgeon B.G."/>
            <person name="Goodwin S.B."/>
            <person name="Spatafora J.W."/>
            <person name="Crous P.W."/>
            <person name="Grigoriev I.V."/>
        </authorList>
    </citation>
    <scope>NUCLEOTIDE SEQUENCE</scope>
    <source>
        <strain evidence="12">CBS 342.82</strain>
    </source>
</reference>
<dbReference type="PROSITE" id="PS51450">
    <property type="entry name" value="LRR"/>
    <property type="match status" value="1"/>
</dbReference>
<dbReference type="PROSITE" id="PS50177">
    <property type="entry name" value="NTF2_DOMAIN"/>
    <property type="match status" value="1"/>
</dbReference>
<feature type="domain" description="TAP-C" evidence="10">
    <location>
        <begin position="625"/>
        <end position="678"/>
    </location>
</feature>
<dbReference type="PROSITE" id="PS51281">
    <property type="entry name" value="TAP_C"/>
    <property type="match status" value="1"/>
</dbReference>
<dbReference type="Pfam" id="PF22602">
    <property type="entry name" value="NXF_NTF2"/>
    <property type="match status" value="1"/>
</dbReference>
<dbReference type="Gene3D" id="3.10.450.50">
    <property type="match status" value="1"/>
</dbReference>
<dbReference type="InterPro" id="IPR018222">
    <property type="entry name" value="Nuclear_transport_factor_2_euk"/>
</dbReference>
<evidence type="ECO:0000259" key="9">
    <source>
        <dbReference type="PROSITE" id="PS50177"/>
    </source>
</evidence>
<evidence type="ECO:0000313" key="11">
    <source>
        <dbReference type="Proteomes" id="UP000504637"/>
    </source>
</evidence>
<dbReference type="Gene3D" id="3.80.10.10">
    <property type="entry name" value="Ribonuclease Inhibitor"/>
    <property type="match status" value="1"/>
</dbReference>
<keyword evidence="6" id="KW-0509">mRNA transport</keyword>
<dbReference type="PANTHER" id="PTHR10662">
    <property type="entry name" value="NUCLEAR RNA EXPORT FACTOR"/>
    <property type="match status" value="1"/>
</dbReference>
<reference evidence="12" key="2">
    <citation type="submission" date="2020-04" db="EMBL/GenBank/DDBJ databases">
        <authorList>
            <consortium name="NCBI Genome Project"/>
        </authorList>
    </citation>
    <scope>NUCLEOTIDE SEQUENCE</scope>
    <source>
        <strain evidence="12">CBS 342.82</strain>
    </source>
</reference>
<evidence type="ECO:0000256" key="2">
    <source>
        <dbReference type="ARBA" id="ARBA00009285"/>
    </source>
</evidence>
<proteinExistence type="inferred from homology"/>
<evidence type="ECO:0000259" key="10">
    <source>
        <dbReference type="PROSITE" id="PS51281"/>
    </source>
</evidence>
<dbReference type="SUPFAM" id="SSF54427">
    <property type="entry name" value="NTF2-like"/>
    <property type="match status" value="1"/>
</dbReference>
<dbReference type="AlphaFoldDB" id="A0A6J3LQ00"/>
<dbReference type="FunFam" id="3.10.450.50:FF:000013">
    <property type="entry name" value="mRNA export factor mex67"/>
    <property type="match status" value="1"/>
</dbReference>
<feature type="compositionally biased region" description="Low complexity" evidence="8">
    <location>
        <begin position="1"/>
        <end position="19"/>
    </location>
</feature>
<keyword evidence="11" id="KW-1185">Reference proteome</keyword>
<dbReference type="OrthoDB" id="25872at2759"/>
<dbReference type="Pfam" id="PF03943">
    <property type="entry name" value="TAP_C"/>
    <property type="match status" value="1"/>
</dbReference>
<dbReference type="InterPro" id="IPR009060">
    <property type="entry name" value="UBA-like_sf"/>
</dbReference>
<dbReference type="SMART" id="SM00804">
    <property type="entry name" value="TAP_C"/>
    <property type="match status" value="1"/>
</dbReference>
<dbReference type="InterPro" id="IPR032675">
    <property type="entry name" value="LRR_dom_sf"/>
</dbReference>
<comment type="subcellular location">
    <subcellularLocation>
        <location evidence="1">Nucleus</location>
    </subcellularLocation>
</comment>
<keyword evidence="7" id="KW-0539">Nucleus</keyword>
<keyword evidence="3" id="KW-0813">Transport</keyword>
<name>A0A6J3LQ00_9PEZI</name>
<reference evidence="12" key="3">
    <citation type="submission" date="2025-08" db="UniProtKB">
        <authorList>
            <consortium name="RefSeq"/>
        </authorList>
    </citation>
    <scope>IDENTIFICATION</scope>
    <source>
        <strain evidence="12">CBS 342.82</strain>
    </source>
</reference>
<dbReference type="GO" id="GO:0016973">
    <property type="term" value="P:poly(A)+ mRNA export from nucleus"/>
    <property type="evidence" value="ECO:0007669"/>
    <property type="project" value="TreeGrafter"/>
</dbReference>
<evidence type="ECO:0000256" key="1">
    <source>
        <dbReference type="ARBA" id="ARBA00004123"/>
    </source>
</evidence>
<dbReference type="SUPFAM" id="SSF46934">
    <property type="entry name" value="UBA-like"/>
    <property type="match status" value="1"/>
</dbReference>
<feature type="region of interest" description="Disordered" evidence="8">
    <location>
        <begin position="1"/>
        <end position="69"/>
    </location>
</feature>
<dbReference type="GO" id="GO:0005634">
    <property type="term" value="C:nucleus"/>
    <property type="evidence" value="ECO:0007669"/>
    <property type="project" value="UniProtKB-SubCell"/>
</dbReference>
<dbReference type="Proteomes" id="UP000504637">
    <property type="component" value="Unplaced"/>
</dbReference>
<keyword evidence="4" id="KW-0433">Leucine-rich repeat</keyword>
<evidence type="ECO:0000256" key="8">
    <source>
        <dbReference type="SAM" id="MobiDB-lite"/>
    </source>
</evidence>
<gene>
    <name evidence="12" type="ORF">K489DRAFT_347153</name>
</gene>
<evidence type="ECO:0000256" key="6">
    <source>
        <dbReference type="ARBA" id="ARBA00022816"/>
    </source>
</evidence>
<accession>A0A6J3LQ00</accession>
<evidence type="ECO:0000256" key="5">
    <source>
        <dbReference type="ARBA" id="ARBA00022737"/>
    </source>
</evidence>
<dbReference type="SUPFAM" id="SSF52058">
    <property type="entry name" value="L domain-like"/>
    <property type="match status" value="1"/>
</dbReference>
<dbReference type="Gene3D" id="1.10.8.10">
    <property type="entry name" value="DNA helicase RuvA subunit, C-terminal domain"/>
    <property type="match status" value="1"/>
</dbReference>
<dbReference type="InterPro" id="IPR005637">
    <property type="entry name" value="TAP_C_dom"/>
</dbReference>
<dbReference type="InterPro" id="IPR032710">
    <property type="entry name" value="NTF2-like_dom_sf"/>
</dbReference>
<feature type="domain" description="NTF2" evidence="9">
    <location>
        <begin position="390"/>
        <end position="566"/>
    </location>
</feature>
<dbReference type="GeneID" id="54360147"/>
<dbReference type="InterPro" id="IPR002075">
    <property type="entry name" value="NTF2_dom"/>
</dbReference>
<evidence type="ECO:0000256" key="4">
    <source>
        <dbReference type="ARBA" id="ARBA00022614"/>
    </source>
</evidence>
<protein>
    <recommendedName>
        <fullName evidence="13">NTF2-like protein</fullName>
    </recommendedName>
</protein>
<dbReference type="RefSeq" id="XP_033454976.1">
    <property type="nucleotide sequence ID" value="XM_033602347.1"/>
</dbReference>
<evidence type="ECO:0000313" key="12">
    <source>
        <dbReference type="RefSeq" id="XP_033454976.1"/>
    </source>
</evidence>
<evidence type="ECO:0000256" key="3">
    <source>
        <dbReference type="ARBA" id="ARBA00022448"/>
    </source>
</evidence>
<sequence length="679" mass="73966">MVAGTAVARGSAARSARNGPGRRGGARADRDGDVSMDGPAGGRGKVGKSTAKPTRRSGRNGDAPNTQGGILSATAQRHILRQAANGDVNMKIARTNPRSGLVELKITGWEKSSSSTNKDRGVSALTSWLEKKASRKLGSSAGRREVRIRKSRVEGDTLLISVQPEDLQVLLRMDGFSWSAVTINIKRSDGIVDTQSQPSSEAEKTKAMLQSVLERRYDMDAKFLDLSALGQDEELKASAIFDSKSTTSKFFPALMRVLELAFDNKAERDAAIQSVSLARNDLENLTNVSTLSETLPNLHNLDLSNNNFATLDSISLFRRRFRYLKHLIISANPLEQNEPNYAAEILKWYSSLTQLNNIQVRTEEEAAARKKVSHMPFPIRGPLFQDEGGIAESFIRNFFVGIDTDRNALATIFYDDKSEFSFAVNTSAPRDPAATDRPAPQEWEQYIQKSRNLKRLNQLPARAKRQYSGAKAIADVLTSLPATKHPDLATQAAKWLIESHIQPNIPDPIGQSLMGVDGFQISVHGEFEEISTTAGQPGKQRSFDHVFIVGPGGSTGVRIHSHQFTIRAYGGSQAYQPEDLAAYAAIVGTASLPNPQPPVSTIATPVAAPAAAPVPSGPPTGMNVELAEQMLLELQKQTRMTMQYAKDCLEQVNWDFTKALEVFGNVRASLPAEAFVAAV</sequence>
<dbReference type="CDD" id="cd14342">
    <property type="entry name" value="UBA_TAP-C"/>
    <property type="match status" value="1"/>
</dbReference>
<dbReference type="InterPro" id="IPR030217">
    <property type="entry name" value="NXF_fam"/>
</dbReference>
<dbReference type="InterPro" id="IPR001611">
    <property type="entry name" value="Leu-rich_rpt"/>
</dbReference>
<organism evidence="12">
    <name type="scientific">Dissoconium aciculare CBS 342.82</name>
    <dbReference type="NCBI Taxonomy" id="1314786"/>
    <lineage>
        <taxon>Eukaryota</taxon>
        <taxon>Fungi</taxon>
        <taxon>Dikarya</taxon>
        <taxon>Ascomycota</taxon>
        <taxon>Pezizomycotina</taxon>
        <taxon>Dothideomycetes</taxon>
        <taxon>Dothideomycetidae</taxon>
        <taxon>Mycosphaerellales</taxon>
        <taxon>Dissoconiaceae</taxon>
        <taxon>Dissoconium</taxon>
    </lineage>
</organism>
<dbReference type="GO" id="GO:0003723">
    <property type="term" value="F:RNA binding"/>
    <property type="evidence" value="ECO:0007669"/>
    <property type="project" value="TreeGrafter"/>
</dbReference>
<evidence type="ECO:0000256" key="7">
    <source>
        <dbReference type="ARBA" id="ARBA00023242"/>
    </source>
</evidence>
<dbReference type="PANTHER" id="PTHR10662:SF22">
    <property type="entry name" value="NUCLEAR RNA EXPORT FACTOR 1"/>
    <property type="match status" value="1"/>
</dbReference>
<keyword evidence="5" id="KW-0677">Repeat</keyword>
<comment type="similarity">
    <text evidence="2">Belongs to the NXF family.</text>
</comment>
<evidence type="ECO:0008006" key="13">
    <source>
        <dbReference type="Google" id="ProtNLM"/>
    </source>
</evidence>